<dbReference type="GeneID" id="78151560"/>
<evidence type="ECO:0000313" key="3">
    <source>
        <dbReference type="EMBL" id="TLD78008.1"/>
    </source>
</evidence>
<evidence type="ECO:0000313" key="5">
    <source>
        <dbReference type="Proteomes" id="UP000064525"/>
    </source>
</evidence>
<dbReference type="PATRIC" id="fig|76936.10.peg.1336"/>
<dbReference type="EMBL" id="LN907858">
    <property type="protein sequence ID" value="CUU40253.1"/>
    <property type="molecule type" value="Genomic_DNA"/>
</dbReference>
<dbReference type="OrthoDB" id="9805123at2"/>
<dbReference type="Proteomes" id="UP000029925">
    <property type="component" value="Unassembled WGS sequence"/>
</dbReference>
<dbReference type="PANTHER" id="PTHR47751">
    <property type="entry name" value="SUPERFAMILY HYDROLASE, PUTATIVE (AFU_ORTHOLOGUE AFUA_2G16580)-RELATED"/>
    <property type="match status" value="1"/>
</dbReference>
<evidence type="ECO:0000313" key="4">
    <source>
        <dbReference type="Proteomes" id="UP000029925"/>
    </source>
</evidence>
<dbReference type="STRING" id="76936.BN2458_PEG1368"/>
<dbReference type="KEGG" id="hty:BN2458_PEG1368"/>
<keyword evidence="4" id="KW-1185">Reference proteome</keyword>
<proteinExistence type="predicted"/>
<sequence length="341" mass="37145">MQTNIANPSEEAKANVAKNPFGLVYEGAIAKNEKGKVNIKSVTYASRGLKIAANLYLPSDFNPKAKIPAIIVAHPNGGVKEQVAGLYAQKLAESGYITLAFDAAYQGASEGKPRNVDTPQNRTEDISAAVDYLLKVQGVDSNRIGILGICGGGGYTLNSAKSDKRLKAVATLSLFNSGLVRREGFLGSEKSSIQERLKSASEARTKEIVEGKVSYTGSAPKKLSEDELAKIPTDLYREGMIYYGDTHAHPNSSFAYTTSSLLDLMRFDTLNQIELIHQPLLMLVGDKADTAYMSEAAYKKAGSKDKKYHKLKNATHIQTYYKKEAVEEALGELKAFYDKNL</sequence>
<protein>
    <submittedName>
        <fullName evidence="3">Alpha/beta hydrolase</fullName>
    </submittedName>
</protein>
<keyword evidence="3" id="KW-0378">Hydrolase</keyword>
<dbReference type="InterPro" id="IPR051411">
    <property type="entry name" value="Polyketide_trans_af380"/>
</dbReference>
<accession>A0A0S4PVJ1</accession>
<dbReference type="PANTHER" id="PTHR47751:SF1">
    <property type="entry name" value="SUPERFAMILY HYDROLASE, PUTATIVE (AFU_ORTHOLOGUE AFUA_2G16580)-RELATED"/>
    <property type="match status" value="1"/>
</dbReference>
<dbReference type="SUPFAM" id="SSF53474">
    <property type="entry name" value="alpha/beta-Hydrolases"/>
    <property type="match status" value="1"/>
</dbReference>
<feature type="domain" description="Dienelactone hydrolase" evidence="1">
    <location>
        <begin position="63"/>
        <end position="170"/>
    </location>
</feature>
<dbReference type="Gene3D" id="3.40.50.1820">
    <property type="entry name" value="alpha/beta hydrolase"/>
    <property type="match status" value="1"/>
</dbReference>
<dbReference type="Proteomes" id="UP000064525">
    <property type="component" value="Chromosome I"/>
</dbReference>
<dbReference type="AlphaFoldDB" id="A0A0S4PVJ1"/>
<organism evidence="2 5">
    <name type="scientific">Helicobacter typhlonius</name>
    <dbReference type="NCBI Taxonomy" id="76936"/>
    <lineage>
        <taxon>Bacteria</taxon>
        <taxon>Pseudomonadati</taxon>
        <taxon>Campylobacterota</taxon>
        <taxon>Epsilonproteobacteria</taxon>
        <taxon>Campylobacterales</taxon>
        <taxon>Helicobacteraceae</taxon>
        <taxon>Helicobacter</taxon>
    </lineage>
</organism>
<dbReference type="InterPro" id="IPR029058">
    <property type="entry name" value="AB_hydrolase_fold"/>
</dbReference>
<dbReference type="Gene3D" id="1.10.10.800">
    <property type="match status" value="1"/>
</dbReference>
<evidence type="ECO:0000313" key="2">
    <source>
        <dbReference type="EMBL" id="CUU40253.1"/>
    </source>
</evidence>
<evidence type="ECO:0000259" key="1">
    <source>
        <dbReference type="Pfam" id="PF01738"/>
    </source>
</evidence>
<dbReference type="InterPro" id="IPR002925">
    <property type="entry name" value="Dienelactn_hydro"/>
</dbReference>
<dbReference type="EMBL" id="JRPF02000011">
    <property type="protein sequence ID" value="TLD78008.1"/>
    <property type="molecule type" value="Genomic_DNA"/>
</dbReference>
<reference evidence="2" key="3">
    <citation type="submission" date="2015-11" db="EMBL/GenBank/DDBJ databases">
        <authorList>
            <person name="Zhang Y."/>
            <person name="Guo Z."/>
        </authorList>
    </citation>
    <scope>NUCLEOTIDE SEQUENCE</scope>
    <source>
        <strain evidence="2">1</strain>
    </source>
</reference>
<reference evidence="5" key="2">
    <citation type="submission" date="2015-11" db="EMBL/GenBank/DDBJ databases">
        <authorList>
            <person name="Anvar S.Y."/>
        </authorList>
    </citation>
    <scope>NUCLEOTIDE SEQUENCE [LARGE SCALE GENOMIC DNA]</scope>
</reference>
<dbReference type="RefSeq" id="WP_052082092.1">
    <property type="nucleotide sequence ID" value="NZ_CAOMNX010000029.1"/>
</dbReference>
<name>A0A0S4PVJ1_9HELI</name>
<dbReference type="GO" id="GO:0016787">
    <property type="term" value="F:hydrolase activity"/>
    <property type="evidence" value="ECO:0007669"/>
    <property type="project" value="UniProtKB-KW"/>
</dbReference>
<dbReference type="Pfam" id="PF01738">
    <property type="entry name" value="DLH"/>
    <property type="match status" value="1"/>
</dbReference>
<reference evidence="3 4" key="1">
    <citation type="journal article" date="2014" name="Genome Announc.">
        <title>Draft genome sequences of eight enterohepatic helicobacter species isolated from both laboratory and wild rodents.</title>
        <authorList>
            <person name="Sheh A."/>
            <person name="Shen Z."/>
            <person name="Fox J.G."/>
        </authorList>
    </citation>
    <scope>NUCLEOTIDE SEQUENCE [LARGE SCALE GENOMIC DNA]</scope>
    <source>
        <strain evidence="3 4">MIT 98-6810</strain>
    </source>
</reference>
<gene>
    <name evidence="2" type="ORF">BN2458_PEG1368</name>
    <name evidence="3" type="ORF">LS75_007975</name>
</gene>